<dbReference type="OrthoDB" id="10502799at2759"/>
<gene>
    <name evidence="1" type="ORF">L207DRAFT_620191</name>
</gene>
<name>A0A2J6QR72_HYAVF</name>
<dbReference type="EMBL" id="KZ613995">
    <property type="protein sequence ID" value="PMD28763.1"/>
    <property type="molecule type" value="Genomic_DNA"/>
</dbReference>
<feature type="non-terminal residue" evidence="1">
    <location>
        <position position="149"/>
    </location>
</feature>
<evidence type="ECO:0000313" key="1">
    <source>
        <dbReference type="EMBL" id="PMD28763.1"/>
    </source>
</evidence>
<evidence type="ECO:0008006" key="3">
    <source>
        <dbReference type="Google" id="ProtNLM"/>
    </source>
</evidence>
<dbReference type="STRING" id="1149755.A0A2J6QR72"/>
<accession>A0A2J6QR72</accession>
<dbReference type="AlphaFoldDB" id="A0A2J6QR72"/>
<dbReference type="Proteomes" id="UP000235786">
    <property type="component" value="Unassembled WGS sequence"/>
</dbReference>
<evidence type="ECO:0000313" key="2">
    <source>
        <dbReference type="Proteomes" id="UP000235786"/>
    </source>
</evidence>
<reference evidence="1 2" key="1">
    <citation type="submission" date="2016-04" db="EMBL/GenBank/DDBJ databases">
        <title>A degradative enzymes factory behind the ericoid mycorrhizal symbiosis.</title>
        <authorList>
            <consortium name="DOE Joint Genome Institute"/>
            <person name="Martino E."/>
            <person name="Morin E."/>
            <person name="Grelet G."/>
            <person name="Kuo A."/>
            <person name="Kohler A."/>
            <person name="Daghino S."/>
            <person name="Barry K."/>
            <person name="Choi C."/>
            <person name="Cichocki N."/>
            <person name="Clum A."/>
            <person name="Copeland A."/>
            <person name="Hainaut M."/>
            <person name="Haridas S."/>
            <person name="Labutti K."/>
            <person name="Lindquist E."/>
            <person name="Lipzen A."/>
            <person name="Khouja H.-R."/>
            <person name="Murat C."/>
            <person name="Ohm R."/>
            <person name="Olson A."/>
            <person name="Spatafora J."/>
            <person name="Veneault-Fourrey C."/>
            <person name="Henrissat B."/>
            <person name="Grigoriev I."/>
            <person name="Martin F."/>
            <person name="Perotto S."/>
        </authorList>
    </citation>
    <scope>NUCLEOTIDE SEQUENCE [LARGE SCALE GENOMIC DNA]</scope>
    <source>
        <strain evidence="1 2">F</strain>
    </source>
</reference>
<protein>
    <recommendedName>
        <fullName evidence="3">GAG-pre-integrase domain-containing protein</fullName>
    </recommendedName>
</protein>
<proteinExistence type="predicted"/>
<sequence length="149" mass="17385">MWFYHGKDLILKVIVHGSIYLISWIKGGTNELTLTATPSPRLKKGKHLNPRKRLSLDETRNIKYYRRLGHVGAKKLRNLHKVTKLEQRIIIPNEILLYEVYRISKMKNRMNKTLSPWKANTLALIYVDACSPLPKSLRGNIYFSQIVDN</sequence>
<organism evidence="1 2">
    <name type="scientific">Hyaloscypha variabilis (strain UAMH 11265 / GT02V1 / F)</name>
    <name type="common">Meliniomyces variabilis</name>
    <dbReference type="NCBI Taxonomy" id="1149755"/>
    <lineage>
        <taxon>Eukaryota</taxon>
        <taxon>Fungi</taxon>
        <taxon>Dikarya</taxon>
        <taxon>Ascomycota</taxon>
        <taxon>Pezizomycotina</taxon>
        <taxon>Leotiomycetes</taxon>
        <taxon>Helotiales</taxon>
        <taxon>Hyaloscyphaceae</taxon>
        <taxon>Hyaloscypha</taxon>
        <taxon>Hyaloscypha variabilis</taxon>
    </lineage>
</organism>
<keyword evidence="2" id="KW-1185">Reference proteome</keyword>